<dbReference type="Gene3D" id="3.90.190.10">
    <property type="entry name" value="Protein tyrosine phosphatase superfamily"/>
    <property type="match status" value="1"/>
</dbReference>
<dbReference type="InterPro" id="IPR000387">
    <property type="entry name" value="Tyr_Pase_dom"/>
</dbReference>
<evidence type="ECO:0000256" key="1">
    <source>
        <dbReference type="ARBA" id="ARBA00009580"/>
    </source>
</evidence>
<name>A0A0B4CPD5_9MICO</name>
<gene>
    <name evidence="3" type="ORF">RM52_06140</name>
</gene>
<feature type="domain" description="Tyrosine specific protein phosphatases" evidence="2">
    <location>
        <begin position="109"/>
        <end position="143"/>
    </location>
</feature>
<dbReference type="AlphaFoldDB" id="A0A0B4CPD5"/>
<sequence length="236" mass="25126">MSIVSGALNFRDVGGLPASGSVTRAGVLFRSGNLAGLDDAGRDALVALGIRRIVDLRADDEVAVEPSRVCGLDLETIRIPLFLGSVASFFVEDRSLADVYRGLVDESADRMVAVARAVIAGAPALVHCTVGKDRTGVAVALLLDAVGVEHDAIVADYARTEAMLPARRNARVLAYLRSVHPDARHLEDLATRSPAPVMHELLEDVRERFGSGAGYLVAHGLRVDEVDALAEILIER</sequence>
<accession>A0A0B4CPD5</accession>
<dbReference type="EMBL" id="JWSZ01000008">
    <property type="protein sequence ID" value="KIC58302.1"/>
    <property type="molecule type" value="Genomic_DNA"/>
</dbReference>
<comment type="caution">
    <text evidence="3">The sequence shown here is derived from an EMBL/GenBank/DDBJ whole genome shotgun (WGS) entry which is preliminary data.</text>
</comment>
<dbReference type="PANTHER" id="PTHR31126">
    <property type="entry name" value="TYROSINE-PROTEIN PHOSPHATASE"/>
    <property type="match status" value="1"/>
</dbReference>
<dbReference type="PROSITE" id="PS00383">
    <property type="entry name" value="TYR_PHOSPHATASE_1"/>
    <property type="match status" value="1"/>
</dbReference>
<dbReference type="Proteomes" id="UP000031202">
    <property type="component" value="Unassembled WGS sequence"/>
</dbReference>
<organism evidence="3 4">
    <name type="scientific">Microbacterium hominis</name>
    <dbReference type="NCBI Taxonomy" id="162426"/>
    <lineage>
        <taxon>Bacteria</taxon>
        <taxon>Bacillati</taxon>
        <taxon>Actinomycetota</taxon>
        <taxon>Actinomycetes</taxon>
        <taxon>Micrococcales</taxon>
        <taxon>Microbacteriaceae</taxon>
        <taxon>Microbacterium</taxon>
    </lineage>
</organism>
<dbReference type="InterPro" id="IPR026893">
    <property type="entry name" value="Tyr/Ser_Pase_IphP-type"/>
</dbReference>
<dbReference type="PROSITE" id="PS50056">
    <property type="entry name" value="TYR_PHOSPHATASE_2"/>
    <property type="match status" value="1"/>
</dbReference>
<evidence type="ECO:0000259" key="2">
    <source>
        <dbReference type="PROSITE" id="PS50056"/>
    </source>
</evidence>
<protein>
    <submittedName>
        <fullName evidence="3">Protein tyrosine phosphatase</fullName>
    </submittedName>
</protein>
<evidence type="ECO:0000313" key="3">
    <source>
        <dbReference type="EMBL" id="KIC58302.1"/>
    </source>
</evidence>
<dbReference type="PANTHER" id="PTHR31126:SF1">
    <property type="entry name" value="TYROSINE SPECIFIC PROTEIN PHOSPHATASES DOMAIN-CONTAINING PROTEIN"/>
    <property type="match status" value="1"/>
</dbReference>
<comment type="similarity">
    <text evidence="1">Belongs to the protein-tyrosine phosphatase family.</text>
</comment>
<reference evidence="3 4" key="1">
    <citation type="submission" date="2014-12" db="EMBL/GenBank/DDBJ databases">
        <title>Genome sequencing of Microbacterium hominis TPW29.</title>
        <authorList>
            <person name="Tan P.W."/>
            <person name="Chan K.-G."/>
        </authorList>
    </citation>
    <scope>NUCLEOTIDE SEQUENCE [LARGE SCALE GENOMIC DNA]</scope>
    <source>
        <strain evidence="3 4">TPW29</strain>
    </source>
</reference>
<dbReference type="SUPFAM" id="SSF52799">
    <property type="entry name" value="(Phosphotyrosine protein) phosphatases II"/>
    <property type="match status" value="1"/>
</dbReference>
<evidence type="ECO:0000313" key="4">
    <source>
        <dbReference type="Proteomes" id="UP000031202"/>
    </source>
</evidence>
<dbReference type="Pfam" id="PF13350">
    <property type="entry name" value="Y_phosphatase3"/>
    <property type="match status" value="1"/>
</dbReference>
<proteinExistence type="inferred from homology"/>
<dbReference type="InterPro" id="IPR016130">
    <property type="entry name" value="Tyr_Pase_AS"/>
</dbReference>
<dbReference type="GO" id="GO:0004721">
    <property type="term" value="F:phosphoprotein phosphatase activity"/>
    <property type="evidence" value="ECO:0007669"/>
    <property type="project" value="InterPro"/>
</dbReference>
<dbReference type="InterPro" id="IPR029021">
    <property type="entry name" value="Prot-tyrosine_phosphatase-like"/>
</dbReference>
<dbReference type="RefSeq" id="WP_039414438.1">
    <property type="nucleotide sequence ID" value="NZ_JWSZ01000008.1"/>
</dbReference>